<dbReference type="Pfam" id="PF00005">
    <property type="entry name" value="ABC_tran"/>
    <property type="match status" value="1"/>
</dbReference>
<comment type="caution">
    <text evidence="6">The sequence shown here is derived from an EMBL/GenBank/DDBJ whole genome shotgun (WGS) entry which is preliminary data.</text>
</comment>
<dbReference type="GO" id="GO:0005524">
    <property type="term" value="F:ATP binding"/>
    <property type="evidence" value="ECO:0007669"/>
    <property type="project" value="UniProtKB-KW"/>
</dbReference>
<evidence type="ECO:0000256" key="2">
    <source>
        <dbReference type="ARBA" id="ARBA00022448"/>
    </source>
</evidence>
<accession>A0AAE2RIW5</accession>
<keyword evidence="3" id="KW-0547">Nucleotide-binding</keyword>
<keyword evidence="2" id="KW-0813">Transport</keyword>
<dbReference type="GO" id="GO:0015697">
    <property type="term" value="P:quaternary ammonium group transport"/>
    <property type="evidence" value="ECO:0007669"/>
    <property type="project" value="UniProtKB-ARBA"/>
</dbReference>
<dbReference type="SUPFAM" id="SSF54631">
    <property type="entry name" value="CBS-domain pair"/>
    <property type="match status" value="1"/>
</dbReference>
<dbReference type="RefSeq" id="WP_156537830.1">
    <property type="nucleotide sequence ID" value="NZ_JACXXJ020000005.1"/>
</dbReference>
<dbReference type="InterPro" id="IPR027417">
    <property type="entry name" value="P-loop_NTPase"/>
</dbReference>
<name>A0AAE2RIW5_AGRVI</name>
<evidence type="ECO:0000259" key="5">
    <source>
        <dbReference type="PROSITE" id="PS50893"/>
    </source>
</evidence>
<dbReference type="PANTHER" id="PTHR43117">
    <property type="entry name" value="OSMOPROTECTANT IMPORT ATP-BINDING PROTEIN OSMV"/>
    <property type="match status" value="1"/>
</dbReference>
<keyword evidence="4 6" id="KW-0067">ATP-binding</keyword>
<proteinExistence type="inferred from homology"/>
<organism evidence="6 7">
    <name type="scientific">Agrobacterium vitis</name>
    <name type="common">Rhizobium vitis</name>
    <dbReference type="NCBI Taxonomy" id="373"/>
    <lineage>
        <taxon>Bacteria</taxon>
        <taxon>Pseudomonadati</taxon>
        <taxon>Pseudomonadota</taxon>
        <taxon>Alphaproteobacteria</taxon>
        <taxon>Hyphomicrobiales</taxon>
        <taxon>Rhizobiaceae</taxon>
        <taxon>Rhizobium/Agrobacterium group</taxon>
        <taxon>Agrobacterium</taxon>
    </lineage>
</organism>
<evidence type="ECO:0000313" key="6">
    <source>
        <dbReference type="EMBL" id="MBF2717307.1"/>
    </source>
</evidence>
<dbReference type="InterPro" id="IPR046342">
    <property type="entry name" value="CBS_dom_sf"/>
</dbReference>
<evidence type="ECO:0000256" key="1">
    <source>
        <dbReference type="ARBA" id="ARBA00005417"/>
    </source>
</evidence>
<dbReference type="Proteomes" id="UP000655037">
    <property type="component" value="Unassembled WGS sequence"/>
</dbReference>
<evidence type="ECO:0000256" key="3">
    <source>
        <dbReference type="ARBA" id="ARBA00022741"/>
    </source>
</evidence>
<dbReference type="Gene3D" id="3.40.50.300">
    <property type="entry name" value="P-loop containing nucleotide triphosphate hydrolases"/>
    <property type="match status" value="1"/>
</dbReference>
<sequence>MITFDQVSKHYGDATTAVNSLSLVAPTGKLTILVGPSGCGKTTSLRMINRLITPSSGSILLDGEQTGRMDVALLRRRIGYVIQHAGLFPHRTVVQNIATTARLNGAPKQQALRTAHELLERVGLTSAFADRYPWQLSGGQQQRVGVARALASDPKFMLMDEPFSAVDPVVRGQLQDEFLRLQRDIGKTIIMVTHDIDEALKLGDQVAVLRSGGTLAQIATPQELLARPADAFVADFIGRDRGYRFLSFAEFGSTVPLGVEPTATLGATPEALRHAATDRWVLVTDAANRPIGWADARGLQQPLREGDLNLSGTLAPEGSSLRHLLDAALSSPSGRGVVVSASGELVGTVTLSNVVAAIEGARAGQFGMQP</sequence>
<dbReference type="InterPro" id="IPR003439">
    <property type="entry name" value="ABC_transporter-like_ATP-bd"/>
</dbReference>
<dbReference type="FunFam" id="3.40.50.300:FF:000425">
    <property type="entry name" value="Probable ABC transporter, ATP-binding subunit"/>
    <property type="match status" value="1"/>
</dbReference>
<evidence type="ECO:0000256" key="4">
    <source>
        <dbReference type="ARBA" id="ARBA00022840"/>
    </source>
</evidence>
<reference evidence="6" key="1">
    <citation type="submission" date="2020-11" db="EMBL/GenBank/DDBJ databases">
        <title>Agrobacterium vitis strain K377 genome.</title>
        <authorList>
            <person name="Xi H."/>
        </authorList>
    </citation>
    <scope>NUCLEOTIDE SEQUENCE</scope>
    <source>
        <strain evidence="6">K377</strain>
    </source>
</reference>
<gene>
    <name evidence="6" type="ORF">IEI95_024165</name>
</gene>
<dbReference type="SMART" id="SM00382">
    <property type="entry name" value="AAA"/>
    <property type="match status" value="1"/>
</dbReference>
<dbReference type="GO" id="GO:0016887">
    <property type="term" value="F:ATP hydrolysis activity"/>
    <property type="evidence" value="ECO:0007669"/>
    <property type="project" value="InterPro"/>
</dbReference>
<dbReference type="EMBL" id="JACXXJ020000005">
    <property type="protein sequence ID" value="MBF2717307.1"/>
    <property type="molecule type" value="Genomic_DNA"/>
</dbReference>
<dbReference type="SUPFAM" id="SSF52540">
    <property type="entry name" value="P-loop containing nucleoside triphosphate hydrolases"/>
    <property type="match status" value="1"/>
</dbReference>
<dbReference type="InterPro" id="IPR003593">
    <property type="entry name" value="AAA+_ATPase"/>
</dbReference>
<evidence type="ECO:0000313" key="7">
    <source>
        <dbReference type="Proteomes" id="UP000655037"/>
    </source>
</evidence>
<dbReference type="PROSITE" id="PS50893">
    <property type="entry name" value="ABC_TRANSPORTER_2"/>
    <property type="match status" value="1"/>
</dbReference>
<dbReference type="AlphaFoldDB" id="A0AAE2RIW5"/>
<feature type="domain" description="ABC transporter" evidence="5">
    <location>
        <begin position="2"/>
        <end position="237"/>
    </location>
</feature>
<dbReference type="PANTHER" id="PTHR43117:SF4">
    <property type="entry name" value="OSMOPROTECTANT IMPORT ATP-BINDING PROTEIN OSMV"/>
    <property type="match status" value="1"/>
</dbReference>
<dbReference type="InterPro" id="IPR017871">
    <property type="entry name" value="ABC_transporter-like_CS"/>
</dbReference>
<dbReference type="PROSITE" id="PS00211">
    <property type="entry name" value="ABC_TRANSPORTER_1"/>
    <property type="match status" value="1"/>
</dbReference>
<protein>
    <submittedName>
        <fullName evidence="6">ATP-binding cassette domain-containing protein</fullName>
    </submittedName>
</protein>
<comment type="similarity">
    <text evidence="1">Belongs to the ABC transporter superfamily.</text>
</comment>